<accession>A0A6M3XY82</accession>
<keyword evidence="2" id="KW-0233">DNA recombination</keyword>
<dbReference type="SUPFAM" id="SSF56349">
    <property type="entry name" value="DNA breaking-rejoining enzymes"/>
    <property type="match status" value="1"/>
</dbReference>
<dbReference type="PROSITE" id="PS51898">
    <property type="entry name" value="TYR_RECOMBINASE"/>
    <property type="match status" value="1"/>
</dbReference>
<protein>
    <submittedName>
        <fullName evidence="4">Putative site-specific tyrosine recombinase</fullName>
    </submittedName>
</protein>
<dbReference type="EMBL" id="MT145038">
    <property type="protein sequence ID" value="QJI02867.1"/>
    <property type="molecule type" value="Genomic_DNA"/>
</dbReference>
<dbReference type="Pfam" id="PF00589">
    <property type="entry name" value="Phage_integrase"/>
    <property type="match status" value="1"/>
</dbReference>
<dbReference type="PANTHER" id="PTHR30349">
    <property type="entry name" value="PHAGE INTEGRASE-RELATED"/>
    <property type="match status" value="1"/>
</dbReference>
<name>A0A6M3XY82_9ZZZZ</name>
<dbReference type="InterPro" id="IPR002104">
    <property type="entry name" value="Integrase_catalytic"/>
</dbReference>
<gene>
    <name evidence="4" type="ORF">TM448B03752_0004</name>
</gene>
<evidence type="ECO:0000256" key="2">
    <source>
        <dbReference type="ARBA" id="ARBA00023172"/>
    </source>
</evidence>
<dbReference type="GO" id="GO:0003677">
    <property type="term" value="F:DNA binding"/>
    <property type="evidence" value="ECO:0007669"/>
    <property type="project" value="UniProtKB-KW"/>
</dbReference>
<proteinExistence type="predicted"/>
<dbReference type="Gene3D" id="1.10.443.10">
    <property type="entry name" value="Intergrase catalytic core"/>
    <property type="match status" value="1"/>
</dbReference>
<dbReference type="InterPro" id="IPR013762">
    <property type="entry name" value="Integrase-like_cat_sf"/>
</dbReference>
<feature type="domain" description="Tyr recombinase" evidence="3">
    <location>
        <begin position="4"/>
        <end position="211"/>
    </location>
</feature>
<dbReference type="AlphaFoldDB" id="A0A6M3XY82"/>
<organism evidence="4">
    <name type="scientific">viral metagenome</name>
    <dbReference type="NCBI Taxonomy" id="1070528"/>
    <lineage>
        <taxon>unclassified sequences</taxon>
        <taxon>metagenomes</taxon>
        <taxon>organismal metagenomes</taxon>
    </lineage>
</organism>
<evidence type="ECO:0000259" key="3">
    <source>
        <dbReference type="PROSITE" id="PS51898"/>
    </source>
</evidence>
<reference evidence="4" key="1">
    <citation type="submission" date="2020-03" db="EMBL/GenBank/DDBJ databases">
        <title>The deep terrestrial virosphere.</title>
        <authorList>
            <person name="Holmfeldt K."/>
            <person name="Nilsson E."/>
            <person name="Simone D."/>
            <person name="Lopez-Fernandez M."/>
            <person name="Wu X."/>
            <person name="de Brujin I."/>
            <person name="Lundin D."/>
            <person name="Andersson A."/>
            <person name="Bertilsson S."/>
            <person name="Dopson M."/>
        </authorList>
    </citation>
    <scope>NUCLEOTIDE SEQUENCE</scope>
    <source>
        <strain evidence="4">TM448B03752</strain>
    </source>
</reference>
<evidence type="ECO:0000256" key="1">
    <source>
        <dbReference type="ARBA" id="ARBA00023125"/>
    </source>
</evidence>
<sequence>MKRKFPKKVATREEAGAIIESCERLRDRLIISLMAKIGLRVGSVIYMEYQDVDMKRGMIRIIGDKGTRSRTPEYRQAKELWKKEKNPIVKQQLKRKFLDMRRETGVDRTVAMHPDVHKLFAMYLAETGKLRPNELLFDMTIQNVHHILKRVCNKIGIKKRNPHSFRHCFGTCADEDGWKLTEIQAQMGHKDITTTTMYLKYTGTEVKKAMEKNPLDI</sequence>
<dbReference type="InterPro" id="IPR011010">
    <property type="entry name" value="DNA_brk_join_enz"/>
</dbReference>
<dbReference type="PANTHER" id="PTHR30349:SF41">
    <property type="entry name" value="INTEGRASE_RECOMBINASE PROTEIN MJ0367-RELATED"/>
    <property type="match status" value="1"/>
</dbReference>
<evidence type="ECO:0000313" key="4">
    <source>
        <dbReference type="EMBL" id="QJI02867.1"/>
    </source>
</evidence>
<dbReference type="GO" id="GO:0015074">
    <property type="term" value="P:DNA integration"/>
    <property type="evidence" value="ECO:0007669"/>
    <property type="project" value="InterPro"/>
</dbReference>
<dbReference type="InterPro" id="IPR050090">
    <property type="entry name" value="Tyrosine_recombinase_XerCD"/>
</dbReference>
<keyword evidence="1" id="KW-0238">DNA-binding</keyword>
<dbReference type="GO" id="GO:0006310">
    <property type="term" value="P:DNA recombination"/>
    <property type="evidence" value="ECO:0007669"/>
    <property type="project" value="UniProtKB-KW"/>
</dbReference>